<gene>
    <name evidence="1" type="ORF">CEXT_378311</name>
</gene>
<feature type="non-terminal residue" evidence="1">
    <location>
        <position position="104"/>
    </location>
</feature>
<dbReference type="Proteomes" id="UP001054945">
    <property type="component" value="Unassembled WGS sequence"/>
</dbReference>
<reference evidence="1 2" key="1">
    <citation type="submission" date="2021-06" db="EMBL/GenBank/DDBJ databases">
        <title>Caerostris extrusa draft genome.</title>
        <authorList>
            <person name="Kono N."/>
            <person name="Arakawa K."/>
        </authorList>
    </citation>
    <scope>NUCLEOTIDE SEQUENCE [LARGE SCALE GENOMIC DNA]</scope>
</reference>
<evidence type="ECO:0000313" key="1">
    <source>
        <dbReference type="EMBL" id="GIY94792.1"/>
    </source>
</evidence>
<proteinExistence type="predicted"/>
<dbReference type="EMBL" id="BPLR01017824">
    <property type="protein sequence ID" value="GIY94792.1"/>
    <property type="molecule type" value="Genomic_DNA"/>
</dbReference>
<protein>
    <submittedName>
        <fullName evidence="1">Uncharacterized protein</fullName>
    </submittedName>
</protein>
<keyword evidence="2" id="KW-1185">Reference proteome</keyword>
<organism evidence="1 2">
    <name type="scientific">Caerostris extrusa</name>
    <name type="common">Bark spider</name>
    <name type="synonym">Caerostris bankana</name>
    <dbReference type="NCBI Taxonomy" id="172846"/>
    <lineage>
        <taxon>Eukaryota</taxon>
        <taxon>Metazoa</taxon>
        <taxon>Ecdysozoa</taxon>
        <taxon>Arthropoda</taxon>
        <taxon>Chelicerata</taxon>
        <taxon>Arachnida</taxon>
        <taxon>Araneae</taxon>
        <taxon>Araneomorphae</taxon>
        <taxon>Entelegynae</taxon>
        <taxon>Araneoidea</taxon>
        <taxon>Araneidae</taxon>
        <taxon>Caerostris</taxon>
    </lineage>
</organism>
<accession>A0AAV4XI04</accession>
<dbReference type="AlphaFoldDB" id="A0AAV4XI04"/>
<comment type="caution">
    <text evidence="1">The sequence shown here is derived from an EMBL/GenBank/DDBJ whole genome shotgun (WGS) entry which is preliminary data.</text>
</comment>
<sequence>MCRTAQMKPMPKALEKLPLAVPFAKFHCLTTTNWTTKFHDSQAKLVPVSSIWLYSLCLSVRKYRFCSNIVISSPLWLLPVPRQSAKRRQMHQMIWIPINEIGYA</sequence>
<evidence type="ECO:0000313" key="2">
    <source>
        <dbReference type="Proteomes" id="UP001054945"/>
    </source>
</evidence>
<name>A0AAV4XI04_CAEEX</name>